<dbReference type="PROSITE" id="PS00150">
    <property type="entry name" value="ACYLPHOSPHATASE_1"/>
    <property type="match status" value="1"/>
</dbReference>
<evidence type="ECO:0000313" key="8">
    <source>
        <dbReference type="EMBL" id="MEO1781702.1"/>
    </source>
</evidence>
<reference evidence="9" key="1">
    <citation type="submission" date="2016-06" db="EMBL/GenBank/DDBJ databases">
        <title>Four novel species of enterococci isolated from chicken manure.</title>
        <authorList>
            <person name="Van Tyne D."/>
        </authorList>
    </citation>
    <scope>NUCLEOTIDE SEQUENCE [LARGE SCALE GENOMIC DNA]</scope>
    <source>
        <strain evidence="9">JM9A</strain>
    </source>
</reference>
<dbReference type="InterPro" id="IPR020456">
    <property type="entry name" value="Acylphosphatase"/>
</dbReference>
<dbReference type="Proteomes" id="UP001429357">
    <property type="component" value="Unassembled WGS sequence"/>
</dbReference>
<evidence type="ECO:0000313" key="9">
    <source>
        <dbReference type="Proteomes" id="UP001429357"/>
    </source>
</evidence>
<dbReference type="SUPFAM" id="SSF54975">
    <property type="entry name" value="Acylphosphatase/BLUF domain-like"/>
    <property type="match status" value="1"/>
</dbReference>
<dbReference type="PANTHER" id="PTHR47268:SF4">
    <property type="entry name" value="ACYLPHOSPHATASE"/>
    <property type="match status" value="1"/>
</dbReference>
<evidence type="ECO:0000256" key="5">
    <source>
        <dbReference type="PROSITE-ProRule" id="PRU00520"/>
    </source>
</evidence>
<keyword evidence="5" id="KW-0378">Hydrolase</keyword>
<evidence type="ECO:0000256" key="3">
    <source>
        <dbReference type="ARBA" id="ARBA00015991"/>
    </source>
</evidence>
<dbReference type="PROSITE" id="PS51160">
    <property type="entry name" value="ACYLPHOSPHATASE_3"/>
    <property type="match status" value="1"/>
</dbReference>
<feature type="active site" evidence="5">
    <location>
        <position position="36"/>
    </location>
</feature>
<evidence type="ECO:0000259" key="7">
    <source>
        <dbReference type="PROSITE" id="PS51160"/>
    </source>
</evidence>
<dbReference type="InterPro" id="IPR017968">
    <property type="entry name" value="Acylphosphatase_CS"/>
</dbReference>
<evidence type="ECO:0000256" key="4">
    <source>
        <dbReference type="ARBA" id="ARBA00047645"/>
    </source>
</evidence>
<name>A0ABV0F147_9ENTE</name>
<reference evidence="8 9" key="2">
    <citation type="submission" date="2024-02" db="EMBL/GenBank/DDBJ databases">
        <title>The Genome Sequence of Enterococcus diestrammenae JM9A.</title>
        <authorList>
            <person name="Earl A."/>
            <person name="Manson A."/>
            <person name="Gilmore M."/>
            <person name="Sanders J."/>
            <person name="Shea T."/>
            <person name="Howe W."/>
            <person name="Livny J."/>
            <person name="Cuomo C."/>
            <person name="Neafsey D."/>
            <person name="Birren B."/>
        </authorList>
    </citation>
    <scope>NUCLEOTIDE SEQUENCE [LARGE SCALE GENOMIC DNA]</scope>
    <source>
        <strain evidence="8 9">JM9A</strain>
    </source>
</reference>
<dbReference type="InterPro" id="IPR001792">
    <property type="entry name" value="Acylphosphatase-like_dom"/>
</dbReference>
<dbReference type="RefSeq" id="WP_161868421.1">
    <property type="nucleotide sequence ID" value="NZ_JBMRGR010000002.1"/>
</dbReference>
<feature type="domain" description="Acylphosphatase-like" evidence="7">
    <location>
        <begin position="3"/>
        <end position="91"/>
    </location>
</feature>
<keyword evidence="9" id="KW-1185">Reference proteome</keyword>
<feature type="active site" evidence="5">
    <location>
        <position position="18"/>
    </location>
</feature>
<evidence type="ECO:0000256" key="2">
    <source>
        <dbReference type="ARBA" id="ARBA00012150"/>
    </source>
</evidence>
<evidence type="ECO:0000256" key="1">
    <source>
        <dbReference type="ARBA" id="ARBA00005614"/>
    </source>
</evidence>
<accession>A0ABV0F147</accession>
<evidence type="ECO:0000256" key="6">
    <source>
        <dbReference type="RuleBase" id="RU004168"/>
    </source>
</evidence>
<organism evidence="8 9">
    <name type="scientific">Enterococcus diestrammenae</name>
    <dbReference type="NCBI Taxonomy" id="1155073"/>
    <lineage>
        <taxon>Bacteria</taxon>
        <taxon>Bacillati</taxon>
        <taxon>Bacillota</taxon>
        <taxon>Bacilli</taxon>
        <taxon>Lactobacillales</taxon>
        <taxon>Enterococcaceae</taxon>
        <taxon>Enterococcus</taxon>
    </lineage>
</organism>
<dbReference type="Pfam" id="PF00708">
    <property type="entry name" value="Acylphosphatase"/>
    <property type="match status" value="1"/>
</dbReference>
<dbReference type="EMBL" id="MAEI02000001">
    <property type="protein sequence ID" value="MEO1781702.1"/>
    <property type="molecule type" value="Genomic_DNA"/>
</dbReference>
<comment type="catalytic activity">
    <reaction evidence="4 5">
        <text>an acyl phosphate + H2O = a carboxylate + phosphate + H(+)</text>
        <dbReference type="Rhea" id="RHEA:14965"/>
        <dbReference type="ChEBI" id="CHEBI:15377"/>
        <dbReference type="ChEBI" id="CHEBI:15378"/>
        <dbReference type="ChEBI" id="CHEBI:29067"/>
        <dbReference type="ChEBI" id="CHEBI:43474"/>
        <dbReference type="ChEBI" id="CHEBI:59918"/>
        <dbReference type="EC" id="3.6.1.7"/>
    </reaction>
</comment>
<dbReference type="Gene3D" id="3.30.70.100">
    <property type="match status" value="1"/>
</dbReference>
<comment type="caution">
    <text evidence="8">The sequence shown here is derived from an EMBL/GenBank/DDBJ whole genome shotgun (WGS) entry which is preliminary data.</text>
</comment>
<dbReference type="EC" id="3.6.1.7" evidence="2 5"/>
<dbReference type="PANTHER" id="PTHR47268">
    <property type="entry name" value="ACYLPHOSPHATASE"/>
    <property type="match status" value="1"/>
</dbReference>
<dbReference type="InterPro" id="IPR036046">
    <property type="entry name" value="Acylphosphatase-like_dom_sf"/>
</dbReference>
<sequence>MRKVHMNVSGRVQGVGFRYTTKMVADQLGVTGAVWNEADGSVGIEAVAEDKVLEDFITAVRNSPSPAGKVARLTIHDDPRIKERKSFDVSYPPQ</sequence>
<protein>
    <recommendedName>
        <fullName evidence="3 5">acylphosphatase</fullName>
        <ecNumber evidence="2 5">3.6.1.7</ecNumber>
    </recommendedName>
</protein>
<comment type="similarity">
    <text evidence="1 6">Belongs to the acylphosphatase family.</text>
</comment>
<gene>
    <name evidence="8" type="ORF">BAU18_001289</name>
</gene>
<proteinExistence type="inferred from homology"/>